<feature type="transmembrane region" description="Helical" evidence="1">
    <location>
        <begin position="596"/>
        <end position="614"/>
    </location>
</feature>
<evidence type="ECO:0000313" key="2">
    <source>
        <dbReference type="EMBL" id="WIM49648.1"/>
    </source>
</evidence>
<keyword evidence="1" id="KW-0812">Transmembrane</keyword>
<protein>
    <submittedName>
        <fullName evidence="2">Glycoprotein</fullName>
    </submittedName>
</protein>
<organism evidence="2">
    <name type="scientific">Babaco nucleorhabdovirus 1</name>
    <dbReference type="NCBI Taxonomy" id="3053260"/>
    <lineage>
        <taxon>Viruses</taxon>
        <taxon>Riboviria</taxon>
        <taxon>Orthornavirae</taxon>
        <taxon>Negarnaviricota</taxon>
        <taxon>Haploviricotina</taxon>
        <taxon>Monjiviricetes</taxon>
        <taxon>Mononegavirales</taxon>
        <taxon>Rhabdoviridae</taxon>
        <taxon>Betarhabdovirinae</taxon>
        <taxon>Alphanucleorhabdovirus</taxon>
        <taxon>Alphanucleorhabdovirus babaci</taxon>
    </lineage>
</organism>
<keyword evidence="1" id="KW-1133">Transmembrane helix</keyword>
<name>A0A9Y1YRY5_9RHAB</name>
<dbReference type="EMBL" id="OQ256237">
    <property type="protein sequence ID" value="WIM49648.1"/>
    <property type="molecule type" value="Viral_cRNA"/>
</dbReference>
<sequence>MIFYIMHCALNKNPIPQENIMAHLTVYLFFLGHALLTCAFDFIPDSGTYLLPDSPAPTPSPSPANAPTPAAYDPGLAEYKETHSDTMYDVVPLYQCNSTGIGYSVSEWYGICKNQCSYSTPKIRWNVSLFEYQNFVATLPVFATTVVSTSKTSHVSLFGTCLTYVSDTHALVMNYTSFVSKINLLLNNTSLRPGSTTVLDKSITPDCSYWADNTASGNIYTMDTDVWSLTVSISGDLLVKNPYSLEYTPYNESAVYFNGKWFFWDSTYNHQTPQCALIYSGDDSCKLNPNIGVLSCDASGVVINLNGATTFNNTCVGNINISSNSIPFRVIQTLEHPPEREKLTSLLGSSYPSYTGITDLFKTVSDTIDTLEKNYCSSLCDLSDRSFQTIIDDEDVVDTPNGPWLPVQDQGIIRLIPCSVDINWVISIPLTICLRKNTLKISRLGSSDVHWWDPSLTYFDPQMSCDHSETNAYDPLIKRRMSINMTFWRGTAQLDYPYSGPVRWIPRGNPNSIRSSKWFPQIKNISDHAGLTMSILGATITQSISKSVNISDGDNYIEYSSNQLSFFAAKIWTDICLATRGIWNFFTGVIGYGKTILITAVAVYLGGILLQILLRPRRSPSWADM</sequence>
<proteinExistence type="predicted"/>
<accession>A0A9Y1YRY5</accession>
<reference evidence="2" key="1">
    <citation type="submission" date="2023-01" db="EMBL/GenBank/DDBJ databases">
        <authorList>
            <person name="Reyes-Proano E."/>
            <person name="Canada-Bautista M."/>
            <person name="Quito-Avila D.F."/>
        </authorList>
    </citation>
    <scope>NUCLEOTIDE SEQUENCE</scope>
    <source>
        <strain evidence="2">Paute</strain>
    </source>
</reference>
<feature type="transmembrane region" description="Helical" evidence="1">
    <location>
        <begin position="20"/>
        <end position="43"/>
    </location>
</feature>
<gene>
    <name evidence="2" type="primary">G</name>
</gene>
<keyword evidence="1" id="KW-0472">Membrane</keyword>
<evidence type="ECO:0000256" key="1">
    <source>
        <dbReference type="SAM" id="Phobius"/>
    </source>
</evidence>